<dbReference type="Pfam" id="PF02635">
    <property type="entry name" value="DsrE"/>
    <property type="match status" value="1"/>
</dbReference>
<keyword evidence="3" id="KW-1185">Reference proteome</keyword>
<dbReference type="CDD" id="cd03421">
    <property type="entry name" value="SirA_like_N"/>
    <property type="match status" value="1"/>
</dbReference>
<dbReference type="Pfam" id="PF01206">
    <property type="entry name" value="TusA"/>
    <property type="match status" value="1"/>
</dbReference>
<dbReference type="NCBIfam" id="TIGR03527">
    <property type="entry name" value="selenium_YedF"/>
    <property type="match status" value="1"/>
</dbReference>
<name>A0A1H3EL06_9BACT</name>
<proteinExistence type="predicted"/>
<dbReference type="InterPro" id="IPR001455">
    <property type="entry name" value="TusA-like"/>
</dbReference>
<dbReference type="Gene3D" id="3.40.1260.10">
    <property type="entry name" value="DsrEFH-like"/>
    <property type="match status" value="1"/>
</dbReference>
<evidence type="ECO:0000313" key="2">
    <source>
        <dbReference type="EMBL" id="SDX79456.1"/>
    </source>
</evidence>
<dbReference type="AlphaFoldDB" id="A0A1H3EL06"/>
<dbReference type="InterPro" id="IPR003787">
    <property type="entry name" value="Sulphur_relay_DsrE/F-like"/>
</dbReference>
<dbReference type="SUPFAM" id="SSF75169">
    <property type="entry name" value="DsrEFH-like"/>
    <property type="match status" value="1"/>
</dbReference>
<feature type="domain" description="UPF0033" evidence="1">
    <location>
        <begin position="15"/>
        <end position="79"/>
    </location>
</feature>
<sequence length="216" mass="23471">MQINDEGGYQGKMKIVDARGTTCPKPVIMTKKAIDSGEKEVEVLVDNDVSFQNVRRFLDSQGYEIIEEVKKEDGTFVIRGKSEETAEDSTAEIEDAAKIKPNEEKKSVGVLLLSDTIGRPNDGLGEVLMKSFLGVLLEGEPPVVIALMNEGVLLSLPENSASEILRDLENKGTSILVCGTCTNHFGITDKVSVGTISNMFQITEAMLEVDKALVYG</sequence>
<dbReference type="InterPro" id="IPR036868">
    <property type="entry name" value="TusA-like_sf"/>
</dbReference>
<evidence type="ECO:0000313" key="3">
    <source>
        <dbReference type="Proteomes" id="UP000199266"/>
    </source>
</evidence>
<protein>
    <submittedName>
        <fullName evidence="2">Selenium metabolism protein YedF</fullName>
    </submittedName>
</protein>
<accession>A0A1H3EL06</accession>
<reference evidence="3" key="1">
    <citation type="submission" date="2016-10" db="EMBL/GenBank/DDBJ databases">
        <authorList>
            <person name="Varghese N."/>
            <person name="Submissions S."/>
        </authorList>
    </citation>
    <scope>NUCLEOTIDE SEQUENCE [LARGE SCALE GENOMIC DNA]</scope>
    <source>
        <strain evidence="3">DSM 13490</strain>
    </source>
</reference>
<dbReference type="InterPro" id="IPR019870">
    <property type="entry name" value="Se_metab_YedF"/>
</dbReference>
<evidence type="ECO:0000259" key="1">
    <source>
        <dbReference type="Pfam" id="PF01206"/>
    </source>
</evidence>
<dbReference type="EMBL" id="FNPD01000003">
    <property type="protein sequence ID" value="SDX79456.1"/>
    <property type="molecule type" value="Genomic_DNA"/>
</dbReference>
<dbReference type="InterPro" id="IPR027396">
    <property type="entry name" value="DsrEFH-like"/>
</dbReference>
<dbReference type="SUPFAM" id="SSF64307">
    <property type="entry name" value="SirA-like"/>
    <property type="match status" value="1"/>
</dbReference>
<organism evidence="2 3">
    <name type="scientific">Acetomicrobium thermoterrenum DSM 13490</name>
    <dbReference type="NCBI Taxonomy" id="1120987"/>
    <lineage>
        <taxon>Bacteria</taxon>
        <taxon>Thermotogati</taxon>
        <taxon>Synergistota</taxon>
        <taxon>Synergistia</taxon>
        <taxon>Synergistales</taxon>
        <taxon>Acetomicrobiaceae</taxon>
        <taxon>Acetomicrobium</taxon>
    </lineage>
</organism>
<dbReference type="Proteomes" id="UP000199266">
    <property type="component" value="Unassembled WGS sequence"/>
</dbReference>
<dbReference type="Gene3D" id="3.30.110.40">
    <property type="entry name" value="TusA-like domain"/>
    <property type="match status" value="1"/>
</dbReference>
<gene>
    <name evidence="2" type="ORF">SAMN03080603_00649</name>
</gene>